<dbReference type="EMBL" id="RCOS01000077">
    <property type="protein sequence ID" value="RSN75204.1"/>
    <property type="molecule type" value="Genomic_DNA"/>
</dbReference>
<keyword evidence="4" id="KW-1185">Reference proteome</keyword>
<name>A0A3R9PIL9_9CREN</name>
<reference evidence="3 4" key="1">
    <citation type="submission" date="2018-10" db="EMBL/GenBank/DDBJ databases">
        <title>Co-occurring genomic capacity for anaerobic methane metabolism and dissimilatory sulfite reduction discovered in the Korarchaeota.</title>
        <authorList>
            <person name="Mckay L.J."/>
            <person name="Dlakic M."/>
            <person name="Fields M.W."/>
            <person name="Delmont T.O."/>
            <person name="Eren A.M."/>
            <person name="Jay Z.J."/>
            <person name="Klingelsmith K.B."/>
            <person name="Rusch D.B."/>
            <person name="Inskeep W.P."/>
        </authorList>
    </citation>
    <scope>NUCLEOTIDE SEQUENCE [LARGE SCALE GENOMIC DNA]</scope>
    <source>
        <strain evidence="3 4">MDKW</strain>
    </source>
</reference>
<evidence type="ECO:0000259" key="2">
    <source>
        <dbReference type="Pfam" id="PF07282"/>
    </source>
</evidence>
<dbReference type="InterPro" id="IPR010095">
    <property type="entry name" value="Cas12f1-like_TNB"/>
</dbReference>
<dbReference type="Pfam" id="PF07282">
    <property type="entry name" value="Cas12f1-like_TNB"/>
    <property type="match status" value="1"/>
</dbReference>
<proteinExistence type="predicted"/>
<evidence type="ECO:0000313" key="4">
    <source>
        <dbReference type="Proteomes" id="UP000277582"/>
    </source>
</evidence>
<dbReference type="GO" id="GO:0003677">
    <property type="term" value="F:DNA binding"/>
    <property type="evidence" value="ECO:0007669"/>
    <property type="project" value="UniProtKB-KW"/>
</dbReference>
<keyword evidence="1" id="KW-0238">DNA-binding</keyword>
<feature type="domain" description="Cas12f1-like TNB" evidence="2">
    <location>
        <begin position="289"/>
        <end position="353"/>
    </location>
</feature>
<comment type="caution">
    <text evidence="3">The sequence shown here is derived from an EMBL/GenBank/DDBJ whole genome shotgun (WGS) entry which is preliminary data.</text>
</comment>
<dbReference type="AlphaFoldDB" id="A0A3R9PIL9"/>
<dbReference type="SUPFAM" id="SSF75712">
    <property type="entry name" value="Rad50 coiled-coil Zn hook"/>
    <property type="match status" value="1"/>
</dbReference>
<gene>
    <name evidence="3" type="ORF">D6D85_06700</name>
</gene>
<protein>
    <submittedName>
        <fullName evidence="3">Transposase</fullName>
    </submittedName>
</protein>
<accession>A0A3R9PIL9</accession>
<dbReference type="NCBIfam" id="NF040570">
    <property type="entry name" value="guided_TnpB"/>
    <property type="match status" value="1"/>
</dbReference>
<dbReference type="NCBIfam" id="TIGR01766">
    <property type="entry name" value="IS200/IS605 family accessory protein TnpB-like domain"/>
    <property type="match status" value="1"/>
</dbReference>
<sequence length="384" mass="45556">MYIQIVEVVLGVPFGYEPNNELNKLLEDFRKMINFCIDYAHKRRITSYAKLRKGVYEEWKRRWDYSTHFCHSACKIALAMLKKYRKKHREGKTEAKKLFMQLDPELYRFYGDKIRISVRPRQFLFINLKFGEYQKKFIYSWKEGKLKIGEVTINENKIIIPFKKEVDLQNPEEWIAIDINESNVTAVSSNPHVLRIDHELRTVHTTYFIIRRGIQKLAKYKPRTAQKLLKKYSDREKRRTEDLCHKISKKIVDFAKQHNLGIVMEDLKGIRKRIKKGRQMNRRLHNWNFRRLQFYVDYKAKLNGLPVVYVNPKGTSSLCPICGGRLAPNGHRLMRCLRCGYEKDRDVTAGINMLRMRGAPLPLKAINEDSNPLLSEMERIVIKC</sequence>
<dbReference type="Proteomes" id="UP000277582">
    <property type="component" value="Unassembled WGS sequence"/>
</dbReference>
<evidence type="ECO:0000313" key="3">
    <source>
        <dbReference type="EMBL" id="RSN75204.1"/>
    </source>
</evidence>
<organism evidence="3 4">
    <name type="scientific">Candidatus Methanodesulfokora washburnensis</name>
    <dbReference type="NCBI Taxonomy" id="2478471"/>
    <lineage>
        <taxon>Archaea</taxon>
        <taxon>Thermoproteota</taxon>
        <taxon>Candidatus Korarchaeia</taxon>
        <taxon>Candidatus Korarchaeia incertae sedis</taxon>
        <taxon>Candidatus Methanodesulfokora</taxon>
    </lineage>
</organism>
<evidence type="ECO:0000256" key="1">
    <source>
        <dbReference type="ARBA" id="ARBA00023125"/>
    </source>
</evidence>